<reference evidence="2" key="1">
    <citation type="journal article" date="2020" name="New Phytol.">
        <title>Comparative genomics reveals dynamic genome evolution in host specialist ectomycorrhizal fungi.</title>
        <authorList>
            <person name="Lofgren L.A."/>
            <person name="Nguyen N.H."/>
            <person name="Vilgalys R."/>
            <person name="Ruytinx J."/>
            <person name="Liao H.L."/>
            <person name="Branco S."/>
            <person name="Kuo A."/>
            <person name="LaButti K."/>
            <person name="Lipzen A."/>
            <person name="Andreopoulos W."/>
            <person name="Pangilinan J."/>
            <person name="Riley R."/>
            <person name="Hundley H."/>
            <person name="Na H."/>
            <person name="Barry K."/>
            <person name="Grigoriev I.V."/>
            <person name="Stajich J.E."/>
            <person name="Kennedy P.G."/>
        </authorList>
    </citation>
    <scope>NUCLEOTIDE SEQUENCE</scope>
    <source>
        <strain evidence="2">FC203</strain>
    </source>
</reference>
<comment type="caution">
    <text evidence="2">The sequence shown here is derived from an EMBL/GenBank/DDBJ whole genome shotgun (WGS) entry which is preliminary data.</text>
</comment>
<evidence type="ECO:0000256" key="1">
    <source>
        <dbReference type="SAM" id="MobiDB-lite"/>
    </source>
</evidence>
<name>A0AAD4HQG6_9AGAM</name>
<feature type="region of interest" description="Disordered" evidence="1">
    <location>
        <begin position="55"/>
        <end position="187"/>
    </location>
</feature>
<sequence>MDIDQAGARFFCVCTKYNHGQPHEVSYTSWYRHLNEATTEEEKQKMHTVKAFGLEALTIPDPPAQASGSSRHPPSTGGLESDSARRAATLRELAKRARESADSQHFVGRRKRAKTVQPEQVIPPDDELPLPPDNEPPLPPDDELPLPPDNEPPLPPDNDPPLPPDDEPPLPPDDDPPLPPDHEPPPN</sequence>
<keyword evidence="3" id="KW-1185">Reference proteome</keyword>
<dbReference type="Proteomes" id="UP001195769">
    <property type="component" value="Unassembled WGS sequence"/>
</dbReference>
<gene>
    <name evidence="2" type="ORF">F5891DRAFT_1183705</name>
</gene>
<proteinExistence type="predicted"/>
<evidence type="ECO:0000313" key="3">
    <source>
        <dbReference type="Proteomes" id="UP001195769"/>
    </source>
</evidence>
<accession>A0AAD4HQG6</accession>
<dbReference type="RefSeq" id="XP_041230612.1">
    <property type="nucleotide sequence ID" value="XM_041366339.1"/>
</dbReference>
<feature type="compositionally biased region" description="Basic and acidic residues" evidence="1">
    <location>
        <begin position="92"/>
        <end position="102"/>
    </location>
</feature>
<dbReference type="EMBL" id="JABBWK010000008">
    <property type="protein sequence ID" value="KAG1905037.1"/>
    <property type="molecule type" value="Genomic_DNA"/>
</dbReference>
<dbReference type="AlphaFoldDB" id="A0AAD4HQG6"/>
<feature type="compositionally biased region" description="Pro residues" evidence="1">
    <location>
        <begin position="129"/>
        <end position="163"/>
    </location>
</feature>
<evidence type="ECO:0000313" key="2">
    <source>
        <dbReference type="EMBL" id="KAG1905037.1"/>
    </source>
</evidence>
<dbReference type="GeneID" id="64660637"/>
<protein>
    <submittedName>
        <fullName evidence="2">Uncharacterized protein</fullName>
    </submittedName>
</protein>
<feature type="compositionally biased region" description="Acidic residues" evidence="1">
    <location>
        <begin position="164"/>
        <end position="176"/>
    </location>
</feature>
<organism evidence="2 3">
    <name type="scientific">Suillus fuscotomentosus</name>
    <dbReference type="NCBI Taxonomy" id="1912939"/>
    <lineage>
        <taxon>Eukaryota</taxon>
        <taxon>Fungi</taxon>
        <taxon>Dikarya</taxon>
        <taxon>Basidiomycota</taxon>
        <taxon>Agaricomycotina</taxon>
        <taxon>Agaricomycetes</taxon>
        <taxon>Agaricomycetidae</taxon>
        <taxon>Boletales</taxon>
        <taxon>Suillineae</taxon>
        <taxon>Suillaceae</taxon>
        <taxon>Suillus</taxon>
    </lineage>
</organism>